<proteinExistence type="predicted"/>
<dbReference type="RefSeq" id="WP_145965001.1">
    <property type="nucleotide sequence ID" value="NZ_KZ859521.1"/>
</dbReference>
<name>A0A3E1BLD9_RHILT</name>
<comment type="caution">
    <text evidence="1">The sequence shown here is derived from an EMBL/GenBank/DDBJ whole genome shotgun (WGS) entry which is preliminary data.</text>
</comment>
<accession>A0A3E1BLD9</accession>
<evidence type="ECO:0000313" key="1">
    <source>
        <dbReference type="EMBL" id="RFB94105.1"/>
    </source>
</evidence>
<sequence>MAYANIPAIDGLQGIGPTAVESTGISDVHAQTSPGIPSAATAILPSIRLAAPSGTFCMWSLAKSQLNRAG</sequence>
<protein>
    <submittedName>
        <fullName evidence="1">Uncharacterized protein</fullName>
    </submittedName>
</protein>
<evidence type="ECO:0000313" key="2">
    <source>
        <dbReference type="Proteomes" id="UP000256748"/>
    </source>
</evidence>
<dbReference type="AlphaFoldDB" id="A0A3E1BLD9"/>
<organism evidence="1 2">
    <name type="scientific">Rhizobium leguminosarum bv. trifolii</name>
    <dbReference type="NCBI Taxonomy" id="386"/>
    <lineage>
        <taxon>Bacteria</taxon>
        <taxon>Pseudomonadati</taxon>
        <taxon>Pseudomonadota</taxon>
        <taxon>Alphaproteobacteria</taxon>
        <taxon>Hyphomicrobiales</taxon>
        <taxon>Rhizobiaceae</taxon>
        <taxon>Rhizobium/Agrobacterium group</taxon>
        <taxon>Rhizobium</taxon>
    </lineage>
</organism>
<gene>
    <name evidence="1" type="ORF">B5K10_12930</name>
</gene>
<dbReference type="EMBL" id="NAOO01000013">
    <property type="protein sequence ID" value="RFB94105.1"/>
    <property type="molecule type" value="Genomic_DNA"/>
</dbReference>
<dbReference type="Proteomes" id="UP000256748">
    <property type="component" value="Unassembled WGS sequence"/>
</dbReference>
<reference evidence="1 2" key="1">
    <citation type="submission" date="2017-03" db="EMBL/GenBank/DDBJ databases">
        <title>Genome analysis of Rhizobial strains effectives or ineffectives for nitrogen fixation isolated from bean seeds.</title>
        <authorList>
            <person name="Peralta H."/>
            <person name="Aguilar-Vera A."/>
            <person name="Mora Y."/>
            <person name="Vargas-Lagunas C."/>
            <person name="Girard L."/>
            <person name="Mora J."/>
        </authorList>
    </citation>
    <scope>NUCLEOTIDE SEQUENCE [LARGE SCALE GENOMIC DNA]</scope>
    <source>
        <strain evidence="1 2">CCGM5</strain>
    </source>
</reference>